<dbReference type="NCBIfam" id="TIGR04312">
    <property type="entry name" value="choice_anch_B"/>
    <property type="match status" value="1"/>
</dbReference>
<name>A0A2K1E3Y0_9FLAO</name>
<organism evidence="3 4">
    <name type="scientific">Hanstruepera neustonica</name>
    <dbReference type="NCBI Taxonomy" id="1445657"/>
    <lineage>
        <taxon>Bacteria</taxon>
        <taxon>Pseudomonadati</taxon>
        <taxon>Bacteroidota</taxon>
        <taxon>Flavobacteriia</taxon>
        <taxon>Flavobacteriales</taxon>
        <taxon>Flavobacteriaceae</taxon>
        <taxon>Hanstruepera</taxon>
    </lineage>
</organism>
<protein>
    <submittedName>
        <fullName evidence="3">Regulator</fullName>
    </submittedName>
</protein>
<dbReference type="Pfam" id="PF08309">
    <property type="entry name" value="LVIVD"/>
    <property type="match status" value="3"/>
</dbReference>
<dbReference type="InterPro" id="IPR027589">
    <property type="entry name" value="Choice_anch_B"/>
</dbReference>
<dbReference type="Pfam" id="PF18962">
    <property type="entry name" value="Por_Secre_tail"/>
    <property type="match status" value="1"/>
</dbReference>
<keyword evidence="1" id="KW-0732">Signal</keyword>
<proteinExistence type="predicted"/>
<reference evidence="3 4" key="1">
    <citation type="submission" date="2018-01" db="EMBL/GenBank/DDBJ databases">
        <title>The draft genome of Hanstruepera neustonica JCM19743.</title>
        <authorList>
            <person name="He R.-H."/>
            <person name="Du Z.-J."/>
        </authorList>
    </citation>
    <scope>NUCLEOTIDE SEQUENCE [LARGE SCALE GENOMIC DNA]</scope>
    <source>
        <strain evidence="3 4">JCM19743</strain>
    </source>
</reference>
<dbReference type="InterPro" id="IPR013211">
    <property type="entry name" value="LVIVD"/>
</dbReference>
<dbReference type="EMBL" id="POWF01000001">
    <property type="protein sequence ID" value="PNQ74996.1"/>
    <property type="molecule type" value="Genomic_DNA"/>
</dbReference>
<dbReference type="GO" id="GO:0005576">
    <property type="term" value="C:extracellular region"/>
    <property type="evidence" value="ECO:0007669"/>
    <property type="project" value="TreeGrafter"/>
</dbReference>
<gene>
    <name evidence="3" type="ORF">C1T31_02345</name>
</gene>
<dbReference type="InterPro" id="IPR026444">
    <property type="entry name" value="Secre_tail"/>
</dbReference>
<dbReference type="RefSeq" id="WP_103050847.1">
    <property type="nucleotide sequence ID" value="NZ_POWF01000001.1"/>
</dbReference>
<evidence type="ECO:0000259" key="2">
    <source>
        <dbReference type="Pfam" id="PF18962"/>
    </source>
</evidence>
<comment type="caution">
    <text evidence="3">The sequence shown here is derived from an EMBL/GenBank/DDBJ whole genome shotgun (WGS) entry which is preliminary data.</text>
</comment>
<evidence type="ECO:0000256" key="1">
    <source>
        <dbReference type="ARBA" id="ARBA00022729"/>
    </source>
</evidence>
<evidence type="ECO:0000313" key="4">
    <source>
        <dbReference type="Proteomes" id="UP000236641"/>
    </source>
</evidence>
<sequence>MFKKLKTISSIIVCISYGFGQMPCESGFASVSEGDSFPCNDYDLISHIPISVLANTQGNPEGSDTWGWTDPLNGKEYAIVATTNSTAFVDISNAVNPIFLGRLDTNTSTSFWRDVKVYNNYAFIIADNVGAHGMQIFDLTILRDGIDSDLTFEEAEYPDRIKTYSGDGTGIQIGSCHNIIINESEAVAYLVGCNSANGGGPIFVDISDPISPTTIGNYTDSGYTHDAQVITYNGPDTSPDPNTTTISTYVGREILVASNGSFTNNDKLVFLDVTDKSNVVKISEITYPQPGYAHQGWFTEDHRYFIMGDETDEQSFGMNTRTLVFDVQDLDNPILSSTYFGPSTAIDHNGYVKGDRFYLANYRGGLRVLDISNIASDTNSMTEIGYFDTHPENDNTGFDGAWSVYPYFESGNIIISDIDRGLFVVRKSGTLGVDAPYLNNEFLLSPNPAKTSTIVSASKGQGVHAIEIYNILGKKVFEKHNINLNKFVIPTASYERGIYVIRINSTITKKLLLK</sequence>
<accession>A0A2K1E3Y0</accession>
<dbReference type="PANTHER" id="PTHR38787">
    <property type="entry name" value="REGULATORY P DOMAIN-CONTAINING PROTEIN"/>
    <property type="match status" value="1"/>
</dbReference>
<keyword evidence="4" id="KW-1185">Reference proteome</keyword>
<dbReference type="NCBIfam" id="TIGR04183">
    <property type="entry name" value="Por_Secre_tail"/>
    <property type="match status" value="1"/>
</dbReference>
<dbReference type="PANTHER" id="PTHR38787:SF3">
    <property type="entry name" value="REGULATORY P DOMAIN-CONTAINING PROTEIN"/>
    <property type="match status" value="1"/>
</dbReference>
<evidence type="ECO:0000313" key="3">
    <source>
        <dbReference type="EMBL" id="PNQ74996.1"/>
    </source>
</evidence>
<dbReference type="AlphaFoldDB" id="A0A2K1E3Y0"/>
<dbReference type="Proteomes" id="UP000236641">
    <property type="component" value="Unassembled WGS sequence"/>
</dbReference>
<feature type="domain" description="Secretion system C-terminal sorting" evidence="2">
    <location>
        <begin position="446"/>
        <end position="510"/>
    </location>
</feature>
<dbReference type="OrthoDB" id="9815940at2"/>